<dbReference type="InterPro" id="IPR005704">
    <property type="entry name" value="Ribosomal_uS3_bac-typ"/>
</dbReference>
<dbReference type="SMR" id="A0A075TSN3"/>
<organism evidence="12">
    <name type="scientific">'Melia azedarach' witches'-broom phytoplasma</name>
    <dbReference type="NCBI Taxonomy" id="1524450"/>
    <lineage>
        <taxon>Bacteria</taxon>
        <taxon>Bacillati</taxon>
        <taxon>Mycoplasmatota</taxon>
        <taxon>Mollicutes</taxon>
        <taxon>Acholeplasmatales</taxon>
        <taxon>Acholeplasmataceae</taxon>
        <taxon>Candidatus Phytoplasma</taxon>
    </lineage>
</organism>
<dbReference type="SUPFAM" id="SSF54814">
    <property type="entry name" value="Prokaryotic type KH domain (KH-domain type II)"/>
    <property type="match status" value="1"/>
</dbReference>
<keyword evidence="3 8" id="KW-0694">RNA-binding</keyword>
<dbReference type="Pfam" id="PF07650">
    <property type="entry name" value="KH_2"/>
    <property type="match status" value="1"/>
</dbReference>
<dbReference type="PANTHER" id="PTHR11760:SF19">
    <property type="entry name" value="SMALL RIBOSOMAL SUBUNIT PROTEIN US3C"/>
    <property type="match status" value="1"/>
</dbReference>
<dbReference type="HAMAP" id="MF_01309_B">
    <property type="entry name" value="Ribosomal_uS3_B"/>
    <property type="match status" value="1"/>
</dbReference>
<reference evidence="12" key="1">
    <citation type="submission" date="2014-04" db="EMBL/GenBank/DDBJ databases">
        <authorList>
            <person name="Han S.-S."/>
            <person name="Baek S.-J."/>
            <person name="Lee S.-H."/>
            <person name="Seo S.-T."/>
            <person name="Seralathan K.-K."/>
        </authorList>
    </citation>
    <scope>NUCLEOTIDE SEQUENCE</scope>
    <source>
        <strain evidence="12">JBNU1</strain>
    </source>
</reference>
<dbReference type="PROSITE" id="PS50823">
    <property type="entry name" value="KH_TYPE_2"/>
    <property type="match status" value="1"/>
</dbReference>
<dbReference type="Gene3D" id="3.30.300.20">
    <property type="match status" value="1"/>
</dbReference>
<evidence type="ECO:0000256" key="4">
    <source>
        <dbReference type="ARBA" id="ARBA00022980"/>
    </source>
</evidence>
<dbReference type="GO" id="GO:0003735">
    <property type="term" value="F:structural constituent of ribosome"/>
    <property type="evidence" value="ECO:0007669"/>
    <property type="project" value="InterPro"/>
</dbReference>
<dbReference type="InterPro" id="IPR018280">
    <property type="entry name" value="Ribosomal_uS3_CS"/>
</dbReference>
<name>A0A075TSN3_9MOLU</name>
<evidence type="ECO:0000256" key="10">
    <source>
        <dbReference type="SAM" id="MobiDB-lite"/>
    </source>
</evidence>
<evidence type="ECO:0000256" key="3">
    <source>
        <dbReference type="ARBA" id="ARBA00022884"/>
    </source>
</evidence>
<feature type="domain" description="KH type-2" evidence="11">
    <location>
        <begin position="39"/>
        <end position="111"/>
    </location>
</feature>
<dbReference type="GO" id="GO:0006412">
    <property type="term" value="P:translation"/>
    <property type="evidence" value="ECO:0007669"/>
    <property type="project" value="UniProtKB-UniRule"/>
</dbReference>
<evidence type="ECO:0000256" key="2">
    <source>
        <dbReference type="ARBA" id="ARBA00022730"/>
    </source>
</evidence>
<dbReference type="PANTHER" id="PTHR11760">
    <property type="entry name" value="30S/40S RIBOSOMAL PROTEIN S3"/>
    <property type="match status" value="1"/>
</dbReference>
<keyword evidence="4 8" id="KW-0689">Ribosomal protein</keyword>
<dbReference type="InterPro" id="IPR036419">
    <property type="entry name" value="Ribosomal_S3_C_sf"/>
</dbReference>
<dbReference type="SMART" id="SM00322">
    <property type="entry name" value="KH"/>
    <property type="match status" value="1"/>
</dbReference>
<feature type="region of interest" description="Disordered" evidence="10">
    <location>
        <begin position="222"/>
        <end position="252"/>
    </location>
</feature>
<dbReference type="FunFam" id="3.30.300.20:FF:000001">
    <property type="entry name" value="30S ribosomal protein S3"/>
    <property type="match status" value="1"/>
</dbReference>
<dbReference type="InterPro" id="IPR001351">
    <property type="entry name" value="Ribosomal_uS3_C"/>
</dbReference>
<evidence type="ECO:0000256" key="9">
    <source>
        <dbReference type="RuleBase" id="RU003624"/>
    </source>
</evidence>
<dbReference type="PROSITE" id="PS00548">
    <property type="entry name" value="RIBOSOMAL_S3"/>
    <property type="match status" value="1"/>
</dbReference>
<dbReference type="NCBIfam" id="TIGR01009">
    <property type="entry name" value="rpsC_bact"/>
    <property type="match status" value="1"/>
</dbReference>
<dbReference type="GO" id="GO:0019843">
    <property type="term" value="F:rRNA binding"/>
    <property type="evidence" value="ECO:0007669"/>
    <property type="project" value="UniProtKB-UniRule"/>
</dbReference>
<dbReference type="InterPro" id="IPR057258">
    <property type="entry name" value="Ribosomal_uS3"/>
</dbReference>
<evidence type="ECO:0000256" key="5">
    <source>
        <dbReference type="ARBA" id="ARBA00023274"/>
    </source>
</evidence>
<feature type="compositionally biased region" description="Polar residues" evidence="10">
    <location>
        <begin position="241"/>
        <end position="252"/>
    </location>
</feature>
<accession>A0A075TSN3</accession>
<dbReference type="InterPro" id="IPR004044">
    <property type="entry name" value="KH_dom_type_2"/>
</dbReference>
<evidence type="ECO:0000256" key="8">
    <source>
        <dbReference type="HAMAP-Rule" id="MF_01309"/>
    </source>
</evidence>
<proteinExistence type="inferred from homology"/>
<evidence type="ECO:0000256" key="1">
    <source>
        <dbReference type="ARBA" id="ARBA00010761"/>
    </source>
</evidence>
<comment type="function">
    <text evidence="6 8">Binds the lower part of the 30S subunit head. Binds mRNA in the 70S ribosome, positioning it for translation.</text>
</comment>
<protein>
    <recommendedName>
        <fullName evidence="7 8">Small ribosomal subunit protein uS3</fullName>
    </recommendedName>
</protein>
<evidence type="ECO:0000313" key="12">
    <source>
        <dbReference type="EMBL" id="AIG59274.1"/>
    </source>
</evidence>
<dbReference type="InterPro" id="IPR009019">
    <property type="entry name" value="KH_sf_prok-type"/>
</dbReference>
<keyword evidence="5 8" id="KW-0687">Ribonucleoprotein</keyword>
<sequence length="252" mass="28214">MGQKTNPNGLRLGIIRTWESQWCVNDKEIPNLIKEDFLIRKLINNFTKKSAISQIDIERLKEKNKNRITISVHTAKPGVIIGKDGDTRNKLVAKLKELTQKDVNLNVLEVKNSDKIALLIAQNMAEQLENRMFFRRVQKMAIQKALKAGAKGVKTLISGRLGGAEIARSEGHAEGRVPLHTLRADIDYAAVEAHTTYGVLGIKVWIFHGEVLPGQTILDTRKPFASQSSNTPNRRPRNFKGGNNNHVNAKKN</sequence>
<evidence type="ECO:0000256" key="6">
    <source>
        <dbReference type="ARBA" id="ARBA00024998"/>
    </source>
</evidence>
<dbReference type="InterPro" id="IPR004087">
    <property type="entry name" value="KH_dom"/>
</dbReference>
<comment type="subunit">
    <text evidence="8">Part of the 30S ribosomal subunit. Forms a tight complex with proteins S10 and S14.</text>
</comment>
<dbReference type="Gene3D" id="3.30.1140.32">
    <property type="entry name" value="Ribosomal protein S3, C-terminal domain"/>
    <property type="match status" value="1"/>
</dbReference>
<evidence type="ECO:0000259" key="11">
    <source>
        <dbReference type="PROSITE" id="PS50823"/>
    </source>
</evidence>
<keyword evidence="2 8" id="KW-0699">rRNA-binding</keyword>
<dbReference type="EMBL" id="KJ754172">
    <property type="protein sequence ID" value="AIG59274.1"/>
    <property type="molecule type" value="Genomic_DNA"/>
</dbReference>
<dbReference type="GO" id="GO:0003729">
    <property type="term" value="F:mRNA binding"/>
    <property type="evidence" value="ECO:0007669"/>
    <property type="project" value="UniProtKB-UniRule"/>
</dbReference>
<dbReference type="AlphaFoldDB" id="A0A075TSN3"/>
<dbReference type="Pfam" id="PF00189">
    <property type="entry name" value="Ribosomal_S3_C"/>
    <property type="match status" value="1"/>
</dbReference>
<dbReference type="CDD" id="cd02412">
    <property type="entry name" value="KH-II_30S_S3"/>
    <property type="match status" value="1"/>
</dbReference>
<dbReference type="SUPFAM" id="SSF54821">
    <property type="entry name" value="Ribosomal protein S3 C-terminal domain"/>
    <property type="match status" value="1"/>
</dbReference>
<comment type="similarity">
    <text evidence="1 8 9">Belongs to the universal ribosomal protein uS3 family.</text>
</comment>
<dbReference type="GO" id="GO:0022627">
    <property type="term" value="C:cytosolic small ribosomal subunit"/>
    <property type="evidence" value="ECO:0007669"/>
    <property type="project" value="TreeGrafter"/>
</dbReference>
<evidence type="ECO:0000256" key="7">
    <source>
        <dbReference type="ARBA" id="ARBA00035257"/>
    </source>
</evidence>
<gene>
    <name evidence="8" type="primary">rpsC</name>
</gene>
<dbReference type="InterPro" id="IPR015946">
    <property type="entry name" value="KH_dom-like_a/b"/>
</dbReference>